<dbReference type="Pfam" id="PF07274">
    <property type="entry name" value="DUF1440"/>
    <property type="match status" value="1"/>
</dbReference>
<dbReference type="EMBL" id="AYZD01000031">
    <property type="protein sequence ID" value="KRM95258.1"/>
    <property type="molecule type" value="Genomic_DNA"/>
</dbReference>
<organism evidence="2 3">
    <name type="scientific">Liquorilactobacillus aquaticus DSM 21051</name>
    <dbReference type="NCBI Taxonomy" id="1423725"/>
    <lineage>
        <taxon>Bacteria</taxon>
        <taxon>Bacillati</taxon>
        <taxon>Bacillota</taxon>
        <taxon>Bacilli</taxon>
        <taxon>Lactobacillales</taxon>
        <taxon>Lactobacillaceae</taxon>
        <taxon>Liquorilactobacillus</taxon>
    </lineage>
</organism>
<dbReference type="STRING" id="1423725.FC19_GL002111"/>
<protein>
    <recommendedName>
        <fullName evidence="4">Periplasmic secreted protein</fullName>
    </recommendedName>
</protein>
<evidence type="ECO:0000313" key="2">
    <source>
        <dbReference type="EMBL" id="KRM95258.1"/>
    </source>
</evidence>
<gene>
    <name evidence="2" type="ORF">FC19_GL002111</name>
</gene>
<keyword evidence="3" id="KW-1185">Reference proteome</keyword>
<dbReference type="Proteomes" id="UP000051015">
    <property type="component" value="Unassembled WGS sequence"/>
</dbReference>
<proteinExistence type="predicted"/>
<keyword evidence="1" id="KW-0472">Membrane</keyword>
<feature type="transmembrane region" description="Helical" evidence="1">
    <location>
        <begin position="81"/>
        <end position="101"/>
    </location>
</feature>
<sequence length="177" mass="20553">MLFMQDVAKESAGTKFWRAVYLGIIGGIISGFVKIGWEGLLPPRTTIRNLTNPPQELMQQMGIPYRVTHAYFTYSGQHVQFVSLILHFGFSIVFAILYCWLAEYWLKVTFLQGTVYGFVIWIAFHIIILPALGTIPAPWLQPFDEHFSEFLGHLIWAWTFEICRHDFKARMKHVVIE</sequence>
<name>A0A0R2CVB5_9LACO</name>
<evidence type="ECO:0000256" key="1">
    <source>
        <dbReference type="SAM" id="Phobius"/>
    </source>
</evidence>
<dbReference type="AlphaFoldDB" id="A0A0R2CVB5"/>
<feature type="transmembrane region" description="Helical" evidence="1">
    <location>
        <begin position="113"/>
        <end position="135"/>
    </location>
</feature>
<accession>A0A0R2CVB5</accession>
<evidence type="ECO:0000313" key="3">
    <source>
        <dbReference type="Proteomes" id="UP000051015"/>
    </source>
</evidence>
<evidence type="ECO:0008006" key="4">
    <source>
        <dbReference type="Google" id="ProtNLM"/>
    </source>
</evidence>
<keyword evidence="1" id="KW-0812">Transmembrane</keyword>
<comment type="caution">
    <text evidence="2">The sequence shown here is derived from an EMBL/GenBank/DDBJ whole genome shotgun (WGS) entry which is preliminary data.</text>
</comment>
<keyword evidence="1" id="KW-1133">Transmembrane helix</keyword>
<dbReference type="PATRIC" id="fig|1423725.3.peg.2170"/>
<feature type="transmembrane region" description="Helical" evidence="1">
    <location>
        <begin position="20"/>
        <end position="37"/>
    </location>
</feature>
<reference evidence="2 3" key="1">
    <citation type="journal article" date="2015" name="Genome Announc.">
        <title>Expanding the biotechnology potential of lactobacilli through comparative genomics of 213 strains and associated genera.</title>
        <authorList>
            <person name="Sun Z."/>
            <person name="Harris H.M."/>
            <person name="McCann A."/>
            <person name="Guo C."/>
            <person name="Argimon S."/>
            <person name="Zhang W."/>
            <person name="Yang X."/>
            <person name="Jeffery I.B."/>
            <person name="Cooney J.C."/>
            <person name="Kagawa T.F."/>
            <person name="Liu W."/>
            <person name="Song Y."/>
            <person name="Salvetti E."/>
            <person name="Wrobel A."/>
            <person name="Rasinkangas P."/>
            <person name="Parkhill J."/>
            <person name="Rea M.C."/>
            <person name="O'Sullivan O."/>
            <person name="Ritari J."/>
            <person name="Douillard F.P."/>
            <person name="Paul Ross R."/>
            <person name="Yang R."/>
            <person name="Briner A.E."/>
            <person name="Felis G.E."/>
            <person name="de Vos W.M."/>
            <person name="Barrangou R."/>
            <person name="Klaenhammer T.R."/>
            <person name="Caufield P.W."/>
            <person name="Cui Y."/>
            <person name="Zhang H."/>
            <person name="O'Toole P.W."/>
        </authorList>
    </citation>
    <scope>NUCLEOTIDE SEQUENCE [LARGE SCALE GENOMIC DNA]</scope>
    <source>
        <strain evidence="2 3">DSM 21051</strain>
    </source>
</reference>
<dbReference type="InterPro" id="IPR009898">
    <property type="entry name" value="DUF1440"/>
</dbReference>